<dbReference type="GO" id="GO:0009011">
    <property type="term" value="F:alpha-1,4-glucan glucosyltransferase (ADP-glucose donor) activity"/>
    <property type="evidence" value="ECO:0007669"/>
    <property type="project" value="UniProtKB-EC"/>
</dbReference>
<sequence>MKNVLLAASEAVPFIKTGGLADVIGSLPKYFDKKEYDVRVILPKYACMDRSLLRGLKKSAETEVCLNWRKQYAGVYQGEADGIIYYFIDNEYYFSGPAPYDQIYLDAEKFAYFSKAVLTVLPLLDFCPDIIHCNDWQTGLIPVFLKTQFQADSFYRHIKTIFTIHNMRYQGRWYMDAYRDITGLPDSCFTMDTMECYGQANPFKGGIVESDIITTVSESYAKEIQERDGGEGLDGLMRARGCRLFGIINGLDYSVYNPETDPLIAANFGVGNWQDQKKLNKKALQEQMELGVRDDVFLIGMVSRMTDQKGFDLVAQKIEEIMKLQDVQLVLQGSGEEKYESMLVSFSKKYQHRMAVRIGYSEELAHRIYASADTFLMPSMFEPCGLSQLISLRYGTVPIVRETGGLKDTIKPYQEGNQTGTGFSFTAYHADDMMSVIRCAYHVYRNHREQWNDVVLRGMQQDYSWIKSAEKYAELYDMLVQIKSTEIEQEKVRQEAEKAAVLLRKKVDETLSQKSMGKKVEDSKPKKTAGKNKRSTSKKRK</sequence>
<dbReference type="SUPFAM" id="SSF53756">
    <property type="entry name" value="UDP-Glycosyltransferase/glycogen phosphorylase"/>
    <property type="match status" value="1"/>
</dbReference>
<keyword evidence="6 7" id="KW-0320">Glycogen biosynthesis</keyword>
<evidence type="ECO:0000256" key="6">
    <source>
        <dbReference type="ARBA" id="ARBA00023056"/>
    </source>
</evidence>
<feature type="domain" description="Glycosyl transferase family 1" evidence="9">
    <location>
        <begin position="290"/>
        <end position="443"/>
    </location>
</feature>
<evidence type="ECO:0000259" key="9">
    <source>
        <dbReference type="Pfam" id="PF00534"/>
    </source>
</evidence>
<dbReference type="Proteomes" id="UP001652442">
    <property type="component" value="Unassembled WGS sequence"/>
</dbReference>
<dbReference type="NCBIfam" id="NF001898">
    <property type="entry name" value="PRK00654.1-1"/>
    <property type="match status" value="1"/>
</dbReference>
<proteinExistence type="inferred from homology"/>
<dbReference type="InterPro" id="IPR001296">
    <property type="entry name" value="Glyco_trans_1"/>
</dbReference>
<comment type="similarity">
    <text evidence="3 7">Belongs to the glycosyltransferase 1 family. Bacterial/plant glycogen synthase subfamily.</text>
</comment>
<evidence type="ECO:0000256" key="3">
    <source>
        <dbReference type="ARBA" id="ARBA00010281"/>
    </source>
</evidence>
<comment type="caution">
    <text evidence="11">The sequence shown here is derived from an EMBL/GenBank/DDBJ whole genome shotgun (WGS) entry which is preliminary data.</text>
</comment>
<feature type="region of interest" description="Disordered" evidence="8">
    <location>
        <begin position="512"/>
        <end position="541"/>
    </location>
</feature>
<dbReference type="EC" id="2.4.1.21" evidence="7"/>
<feature type="domain" description="Starch synthase catalytic" evidence="10">
    <location>
        <begin position="3"/>
        <end position="238"/>
    </location>
</feature>
<gene>
    <name evidence="7 11" type="primary">glgA</name>
    <name evidence="11" type="ORF">OCV88_01540</name>
</gene>
<dbReference type="RefSeq" id="WP_158423889.1">
    <property type="nucleotide sequence ID" value="NZ_JAOQJQ010000001.1"/>
</dbReference>
<dbReference type="Pfam" id="PF00534">
    <property type="entry name" value="Glycos_transf_1"/>
    <property type="match status" value="1"/>
</dbReference>
<comment type="pathway">
    <text evidence="7">Glycan biosynthesis; glycogen biosynthesis.</text>
</comment>
<comment type="catalytic activity">
    <reaction evidence="1 7">
        <text>[(1-&gt;4)-alpha-D-glucosyl](n) + ADP-alpha-D-glucose = [(1-&gt;4)-alpha-D-glucosyl](n+1) + ADP + H(+)</text>
        <dbReference type="Rhea" id="RHEA:18189"/>
        <dbReference type="Rhea" id="RHEA-COMP:9584"/>
        <dbReference type="Rhea" id="RHEA-COMP:9587"/>
        <dbReference type="ChEBI" id="CHEBI:15378"/>
        <dbReference type="ChEBI" id="CHEBI:15444"/>
        <dbReference type="ChEBI" id="CHEBI:57498"/>
        <dbReference type="ChEBI" id="CHEBI:456216"/>
        <dbReference type="EC" id="2.4.1.21"/>
    </reaction>
</comment>
<keyword evidence="4 7" id="KW-0328">Glycosyltransferase</keyword>
<evidence type="ECO:0000256" key="5">
    <source>
        <dbReference type="ARBA" id="ARBA00022679"/>
    </source>
</evidence>
<protein>
    <recommendedName>
        <fullName evidence="7">Glycogen synthase</fullName>
        <ecNumber evidence="7">2.4.1.21</ecNumber>
    </recommendedName>
    <alternativeName>
        <fullName evidence="7">Starch [bacterial glycogen] synthase</fullName>
    </alternativeName>
</protein>
<evidence type="ECO:0000259" key="10">
    <source>
        <dbReference type="Pfam" id="PF08323"/>
    </source>
</evidence>
<dbReference type="PANTHER" id="PTHR45825:SF11">
    <property type="entry name" value="ALPHA AMYLASE DOMAIN-CONTAINING PROTEIN"/>
    <property type="match status" value="1"/>
</dbReference>
<dbReference type="InterPro" id="IPR011835">
    <property type="entry name" value="GS/SS"/>
</dbReference>
<dbReference type="Gene3D" id="3.40.50.2000">
    <property type="entry name" value="Glycogen Phosphorylase B"/>
    <property type="match status" value="2"/>
</dbReference>
<dbReference type="NCBIfam" id="TIGR02095">
    <property type="entry name" value="glgA"/>
    <property type="match status" value="1"/>
</dbReference>
<evidence type="ECO:0000256" key="8">
    <source>
        <dbReference type="SAM" id="MobiDB-lite"/>
    </source>
</evidence>
<evidence type="ECO:0000313" key="11">
    <source>
        <dbReference type="EMBL" id="MCU6761017.1"/>
    </source>
</evidence>
<keyword evidence="5 7" id="KW-0808">Transferase</keyword>
<dbReference type="HAMAP" id="MF_00484">
    <property type="entry name" value="Glycogen_synth"/>
    <property type="match status" value="1"/>
</dbReference>
<dbReference type="Pfam" id="PF08323">
    <property type="entry name" value="Glyco_transf_5"/>
    <property type="match status" value="1"/>
</dbReference>
<evidence type="ECO:0000256" key="7">
    <source>
        <dbReference type="HAMAP-Rule" id="MF_00484"/>
    </source>
</evidence>
<dbReference type="PANTHER" id="PTHR45825">
    <property type="entry name" value="GRANULE-BOUND STARCH SYNTHASE 1, CHLOROPLASTIC/AMYLOPLASTIC"/>
    <property type="match status" value="1"/>
</dbReference>
<feature type="binding site" evidence="7">
    <location>
        <position position="16"/>
    </location>
    <ligand>
        <name>ADP-alpha-D-glucose</name>
        <dbReference type="ChEBI" id="CHEBI:57498"/>
    </ligand>
</feature>
<evidence type="ECO:0000256" key="2">
    <source>
        <dbReference type="ARBA" id="ARBA00002764"/>
    </source>
</evidence>
<dbReference type="InterPro" id="IPR013534">
    <property type="entry name" value="Starch_synth_cat_dom"/>
</dbReference>
<accession>A0ABT2TFR1</accession>
<dbReference type="EMBL" id="JAOQJQ010000001">
    <property type="protein sequence ID" value="MCU6761017.1"/>
    <property type="molecule type" value="Genomic_DNA"/>
</dbReference>
<reference evidence="11 12" key="1">
    <citation type="journal article" date="2021" name="ISME Commun">
        <title>Automated analysis of genomic sequences facilitates high-throughput and comprehensive description of bacteria.</title>
        <authorList>
            <person name="Hitch T.C.A."/>
        </authorList>
    </citation>
    <scope>NUCLEOTIDE SEQUENCE [LARGE SCALE GENOMIC DNA]</scope>
    <source>
        <strain evidence="11 12">Sanger_109</strain>
    </source>
</reference>
<comment type="function">
    <text evidence="2 7">Synthesizes alpha-1,4-glucan chains using ADP-glucose.</text>
</comment>
<feature type="compositionally biased region" description="Basic residues" evidence="8">
    <location>
        <begin position="526"/>
        <end position="541"/>
    </location>
</feature>
<keyword evidence="12" id="KW-1185">Reference proteome</keyword>
<evidence type="ECO:0000313" key="12">
    <source>
        <dbReference type="Proteomes" id="UP001652442"/>
    </source>
</evidence>
<name>A0ABT2TFR1_9FIRM</name>
<evidence type="ECO:0000256" key="4">
    <source>
        <dbReference type="ARBA" id="ARBA00022676"/>
    </source>
</evidence>
<organism evidence="11 12">
    <name type="scientific">Brotonthovivens ammoniilytica</name>
    <dbReference type="NCBI Taxonomy" id="2981725"/>
    <lineage>
        <taxon>Bacteria</taxon>
        <taxon>Bacillati</taxon>
        <taxon>Bacillota</taxon>
        <taxon>Clostridia</taxon>
        <taxon>Lachnospirales</taxon>
        <taxon>Lachnospiraceae</taxon>
        <taxon>Brotonthovivens</taxon>
    </lineage>
</organism>
<evidence type="ECO:0000256" key="1">
    <source>
        <dbReference type="ARBA" id="ARBA00001478"/>
    </source>
</evidence>
<dbReference type="CDD" id="cd03791">
    <property type="entry name" value="GT5_Glycogen_synthase_DULL1-like"/>
    <property type="match status" value="1"/>
</dbReference>